<proteinExistence type="predicted"/>
<organism evidence="2 3">
    <name type="scientific">Paenibacillus montaniterrae</name>
    <dbReference type="NCBI Taxonomy" id="429341"/>
    <lineage>
        <taxon>Bacteria</taxon>
        <taxon>Bacillati</taxon>
        <taxon>Bacillota</taxon>
        <taxon>Bacilli</taxon>
        <taxon>Bacillales</taxon>
        <taxon>Paenibacillaceae</taxon>
        <taxon>Paenibacillus</taxon>
    </lineage>
</organism>
<name>A0A920CXN2_9BACL</name>
<keyword evidence="1" id="KW-1133">Transmembrane helix</keyword>
<dbReference type="EMBL" id="BOSE01000001">
    <property type="protein sequence ID" value="GIP15488.1"/>
    <property type="molecule type" value="Genomic_DNA"/>
</dbReference>
<evidence type="ECO:0000256" key="1">
    <source>
        <dbReference type="SAM" id="Phobius"/>
    </source>
</evidence>
<dbReference type="Proteomes" id="UP000683139">
    <property type="component" value="Unassembled WGS sequence"/>
</dbReference>
<protein>
    <submittedName>
        <fullName evidence="2">Uncharacterized protein</fullName>
    </submittedName>
</protein>
<evidence type="ECO:0000313" key="3">
    <source>
        <dbReference type="Proteomes" id="UP000683139"/>
    </source>
</evidence>
<accession>A0A920CXN2</accession>
<feature type="transmembrane region" description="Helical" evidence="1">
    <location>
        <begin position="12"/>
        <end position="36"/>
    </location>
</feature>
<keyword evidence="1" id="KW-0472">Membrane</keyword>
<sequence length="78" mass="8074">MPSDVATACHAFSSGAFIIIVFRISVKASGFCMMFTSKFVTQLGVISFIVTPSGVISFIVTPSGVMSSAGQMMASGNL</sequence>
<keyword evidence="3" id="KW-1185">Reference proteome</keyword>
<gene>
    <name evidence="2" type="ORF">J40TS1_11300</name>
</gene>
<dbReference type="AlphaFoldDB" id="A0A920CXN2"/>
<evidence type="ECO:0000313" key="2">
    <source>
        <dbReference type="EMBL" id="GIP15488.1"/>
    </source>
</evidence>
<reference evidence="2" key="1">
    <citation type="submission" date="2021-03" db="EMBL/GenBank/DDBJ databases">
        <title>Antimicrobial resistance genes in bacteria isolated from Japanese honey, and their potential for conferring macrolide and lincosamide resistance in the American foulbrood pathogen Paenibacillus larvae.</title>
        <authorList>
            <person name="Okamoto M."/>
            <person name="Kumagai M."/>
            <person name="Kanamori H."/>
            <person name="Takamatsu D."/>
        </authorList>
    </citation>
    <scope>NUCLEOTIDE SEQUENCE</scope>
    <source>
        <strain evidence="2">J40TS1</strain>
    </source>
</reference>
<comment type="caution">
    <text evidence="2">The sequence shown here is derived from an EMBL/GenBank/DDBJ whole genome shotgun (WGS) entry which is preliminary data.</text>
</comment>
<keyword evidence="1" id="KW-0812">Transmembrane</keyword>
<feature type="transmembrane region" description="Helical" evidence="1">
    <location>
        <begin position="43"/>
        <end position="65"/>
    </location>
</feature>